<evidence type="ECO:0000313" key="6">
    <source>
        <dbReference type="Proteomes" id="UP001331561"/>
    </source>
</evidence>
<dbReference type="InterPro" id="IPR018060">
    <property type="entry name" value="HTH_AraC"/>
</dbReference>
<feature type="domain" description="HTH araC/xylS-type" evidence="4">
    <location>
        <begin position="217"/>
        <end position="319"/>
    </location>
</feature>
<dbReference type="SUPFAM" id="SSF46689">
    <property type="entry name" value="Homeodomain-like"/>
    <property type="match status" value="1"/>
</dbReference>
<organism evidence="5 6">
    <name type="scientific">Uliginosibacterium silvisoli</name>
    <dbReference type="NCBI Taxonomy" id="3114758"/>
    <lineage>
        <taxon>Bacteria</taxon>
        <taxon>Pseudomonadati</taxon>
        <taxon>Pseudomonadota</taxon>
        <taxon>Betaproteobacteria</taxon>
        <taxon>Rhodocyclales</taxon>
        <taxon>Zoogloeaceae</taxon>
        <taxon>Uliginosibacterium</taxon>
    </lineage>
</organism>
<dbReference type="Gene3D" id="1.10.10.60">
    <property type="entry name" value="Homeodomain-like"/>
    <property type="match status" value="1"/>
</dbReference>
<comment type="caution">
    <text evidence="5">The sequence shown here is derived from an EMBL/GenBank/DDBJ whole genome shotgun (WGS) entry which is preliminary data.</text>
</comment>
<dbReference type="Pfam" id="PF12833">
    <property type="entry name" value="HTH_18"/>
    <property type="match status" value="1"/>
</dbReference>
<evidence type="ECO:0000256" key="2">
    <source>
        <dbReference type="ARBA" id="ARBA00023125"/>
    </source>
</evidence>
<dbReference type="Pfam" id="PF12625">
    <property type="entry name" value="Arabinose_bd"/>
    <property type="match status" value="1"/>
</dbReference>
<dbReference type="InterPro" id="IPR032687">
    <property type="entry name" value="AraC-type_N"/>
</dbReference>
<dbReference type="PRINTS" id="PR00032">
    <property type="entry name" value="HTHARAC"/>
</dbReference>
<evidence type="ECO:0000256" key="1">
    <source>
        <dbReference type="ARBA" id="ARBA00023015"/>
    </source>
</evidence>
<sequence length="330" mass="36963">MEKLASHVLALLARFAGDRDLAFPQDLPPFPRVPSSDADRCLRTLAEQFPSPSFSLEIAPYWHPSDFGVLGYAWLASPCLHTALERLVRFKRVVGERPTVGLRDADEGIWVVYDHRREDADLDRWGSELLIALLVTMCRANFGKRFAPLQLRLRYPEPDSPMAYADFFRCPVAFNAPENAFLLSAESAHEPLDTGNLELAHTLDTLLTTQLAAIDKDDLISRCKAELYRLLPTGDLGARELAERVHLSERSLHRKLAERGTTVQKLLDQVRKDIAVHFLAEPKFSVTEIAFLCGFANSSSFARAFLRWTGSSPTAWRENRPASVSASTGD</sequence>
<dbReference type="PANTHER" id="PTHR47894">
    <property type="entry name" value="HTH-TYPE TRANSCRIPTIONAL REGULATOR GADX"/>
    <property type="match status" value="1"/>
</dbReference>
<dbReference type="InterPro" id="IPR020449">
    <property type="entry name" value="Tscrpt_reg_AraC-type_HTH"/>
</dbReference>
<dbReference type="Proteomes" id="UP001331561">
    <property type="component" value="Unassembled WGS sequence"/>
</dbReference>
<keyword evidence="6" id="KW-1185">Reference proteome</keyword>
<dbReference type="SMART" id="SM00342">
    <property type="entry name" value="HTH_ARAC"/>
    <property type="match status" value="1"/>
</dbReference>
<keyword evidence="2" id="KW-0238">DNA-binding</keyword>
<gene>
    <name evidence="5" type="ORF">VVD49_12950</name>
</gene>
<evidence type="ECO:0000313" key="5">
    <source>
        <dbReference type="EMBL" id="MEC5386637.1"/>
    </source>
</evidence>
<name>A0ABU6K4Q7_9RHOO</name>
<dbReference type="RefSeq" id="WP_327599596.1">
    <property type="nucleotide sequence ID" value="NZ_JAYXHS010000002.1"/>
</dbReference>
<dbReference type="PANTHER" id="PTHR47894:SF1">
    <property type="entry name" value="HTH-TYPE TRANSCRIPTIONAL REGULATOR VQSM"/>
    <property type="match status" value="1"/>
</dbReference>
<evidence type="ECO:0000256" key="3">
    <source>
        <dbReference type="ARBA" id="ARBA00023163"/>
    </source>
</evidence>
<reference evidence="5 6" key="1">
    <citation type="submission" date="2024-01" db="EMBL/GenBank/DDBJ databases">
        <title>Uliginosibacterium soil sp. nov.</title>
        <authorList>
            <person name="Lv Y."/>
        </authorList>
    </citation>
    <scope>NUCLEOTIDE SEQUENCE [LARGE SCALE GENOMIC DNA]</scope>
    <source>
        <strain evidence="5 6">H3</strain>
    </source>
</reference>
<keyword evidence="3" id="KW-0804">Transcription</keyword>
<dbReference type="EMBL" id="JAYXHS010000002">
    <property type="protein sequence ID" value="MEC5386637.1"/>
    <property type="molecule type" value="Genomic_DNA"/>
</dbReference>
<accession>A0ABU6K4Q7</accession>
<keyword evidence="1" id="KW-0805">Transcription regulation</keyword>
<dbReference type="PROSITE" id="PS01124">
    <property type="entry name" value="HTH_ARAC_FAMILY_2"/>
    <property type="match status" value="1"/>
</dbReference>
<protein>
    <submittedName>
        <fullName evidence="5">AraC family transcriptional regulator</fullName>
    </submittedName>
</protein>
<proteinExistence type="predicted"/>
<dbReference type="InterPro" id="IPR009057">
    <property type="entry name" value="Homeodomain-like_sf"/>
</dbReference>
<evidence type="ECO:0000259" key="4">
    <source>
        <dbReference type="PROSITE" id="PS01124"/>
    </source>
</evidence>